<dbReference type="NCBIfam" id="NF004834">
    <property type="entry name" value="PRK06185.1-3"/>
    <property type="match status" value="1"/>
</dbReference>
<dbReference type="InterPro" id="IPR036188">
    <property type="entry name" value="FAD/NAD-bd_sf"/>
</dbReference>
<evidence type="ECO:0000313" key="5">
    <source>
        <dbReference type="Proteomes" id="UP000612893"/>
    </source>
</evidence>
<dbReference type="InterPro" id="IPR050631">
    <property type="entry name" value="PheA/TfdB_FAD_monoxygenase"/>
</dbReference>
<keyword evidence="5" id="KW-1185">Reference proteome</keyword>
<evidence type="ECO:0000259" key="3">
    <source>
        <dbReference type="Pfam" id="PF01494"/>
    </source>
</evidence>
<accession>A0A934N9H0</accession>
<dbReference type="PANTHER" id="PTHR43476">
    <property type="entry name" value="3-(3-HYDROXY-PHENYL)PROPIONATE/3-HYDROXYCINNAMIC ACID HYDROXYLASE"/>
    <property type="match status" value="1"/>
</dbReference>
<gene>
    <name evidence="4" type="ORF">JF922_11375</name>
</gene>
<proteinExistence type="predicted"/>
<evidence type="ECO:0000256" key="2">
    <source>
        <dbReference type="SAM" id="MobiDB-lite"/>
    </source>
</evidence>
<dbReference type="GO" id="GO:0071949">
    <property type="term" value="F:FAD binding"/>
    <property type="evidence" value="ECO:0007669"/>
    <property type="project" value="InterPro"/>
</dbReference>
<reference evidence="4" key="1">
    <citation type="submission" date="2020-10" db="EMBL/GenBank/DDBJ databases">
        <title>Ca. Dormibacterota MAGs.</title>
        <authorList>
            <person name="Montgomery K."/>
        </authorList>
    </citation>
    <scope>NUCLEOTIDE SEQUENCE [LARGE SCALE GENOMIC DNA]</scope>
    <source>
        <strain evidence="4">SC8812_S17_10</strain>
    </source>
</reference>
<feature type="compositionally biased region" description="Pro residues" evidence="2">
    <location>
        <begin position="441"/>
        <end position="453"/>
    </location>
</feature>
<dbReference type="RefSeq" id="WP_338201870.1">
    <property type="nucleotide sequence ID" value="NZ_JAEKNR010000120.1"/>
</dbReference>
<evidence type="ECO:0000256" key="1">
    <source>
        <dbReference type="ARBA" id="ARBA00023002"/>
    </source>
</evidence>
<dbReference type="PANTHER" id="PTHR43476:SF5">
    <property type="entry name" value="FAD-DEPENDENT MONOOXYGENASE"/>
    <property type="match status" value="1"/>
</dbReference>
<dbReference type="Proteomes" id="UP000612893">
    <property type="component" value="Unassembled WGS sequence"/>
</dbReference>
<dbReference type="EMBL" id="JAEKNR010000120">
    <property type="protein sequence ID" value="MBJ7598669.1"/>
    <property type="molecule type" value="Genomic_DNA"/>
</dbReference>
<dbReference type="SUPFAM" id="SSF51905">
    <property type="entry name" value="FAD/NAD(P)-binding domain"/>
    <property type="match status" value="1"/>
</dbReference>
<dbReference type="Pfam" id="PF01494">
    <property type="entry name" value="FAD_binding_3"/>
    <property type="match status" value="1"/>
</dbReference>
<comment type="caution">
    <text evidence="4">The sequence shown here is derived from an EMBL/GenBank/DDBJ whole genome shotgun (WGS) entry which is preliminary data.</text>
</comment>
<dbReference type="PRINTS" id="PR00420">
    <property type="entry name" value="RNGMNOXGNASE"/>
</dbReference>
<protein>
    <submittedName>
        <fullName evidence="4">FAD-dependent oxidoreductase</fullName>
    </submittedName>
</protein>
<feature type="compositionally biased region" description="Low complexity" evidence="2">
    <location>
        <begin position="426"/>
        <end position="440"/>
    </location>
</feature>
<keyword evidence="1" id="KW-0560">Oxidoreductase</keyword>
<evidence type="ECO:0000313" key="4">
    <source>
        <dbReference type="EMBL" id="MBJ7598669.1"/>
    </source>
</evidence>
<dbReference type="Gene3D" id="3.50.50.60">
    <property type="entry name" value="FAD/NAD(P)-binding domain"/>
    <property type="match status" value="2"/>
</dbReference>
<name>A0A934N9H0_9BACT</name>
<sequence length="453" mass="49055">MGDEKAAIRTECCVVGGGPAGAMLGLLLARSGVDVTVLEKHGDFLRDFRGDTIHPSTLEILDQLGMADDFLALGPNLTPVLSGQTPLGPLTFDFRRLPTRFRYIAFIPQWDFLEFITGRAARLPSFHLRMNSEAFDLIVEEGRVVGVRVHEPTGDMEVRAPLTVAADGRSSVLRERAGLPLVTTSPPMDVLWFRLSRRPDDAEETLGRLGDGGVLVLLNRGDYWQTAYTIPKGSFQELRAAGLETLRRAIARRAPELAGRVQELASWDQVSLLTVQANRLTRWYSPGLLCIGDAAHAMSPVAGVGINFAVQDAVEAANRLAVPLLEGHVTLRDLAAVQRRRAWQVRLMQFAQAQVLKGVLRLADPSRPPRRGLARTVLAALTRLPWFRDLPPRLVGLGFRRVRVRLPAAAAGLSPARGVVPAGASALRAGAGSPGRTSPAPASPRPPGAPRGR</sequence>
<feature type="region of interest" description="Disordered" evidence="2">
    <location>
        <begin position="426"/>
        <end position="453"/>
    </location>
</feature>
<organism evidence="4 5">
    <name type="scientific">Candidatus Nephthysia bennettiae</name>
    <dbReference type="NCBI Taxonomy" id="3127016"/>
    <lineage>
        <taxon>Bacteria</taxon>
        <taxon>Bacillati</taxon>
        <taxon>Candidatus Dormiibacterota</taxon>
        <taxon>Candidatus Dormibacteria</taxon>
        <taxon>Candidatus Dormibacterales</taxon>
        <taxon>Candidatus Dormibacteraceae</taxon>
        <taxon>Candidatus Nephthysia</taxon>
    </lineage>
</organism>
<dbReference type="GO" id="GO:0016491">
    <property type="term" value="F:oxidoreductase activity"/>
    <property type="evidence" value="ECO:0007669"/>
    <property type="project" value="UniProtKB-KW"/>
</dbReference>
<dbReference type="InterPro" id="IPR002938">
    <property type="entry name" value="FAD-bd"/>
</dbReference>
<dbReference type="AlphaFoldDB" id="A0A934N9H0"/>
<feature type="domain" description="FAD-binding" evidence="3">
    <location>
        <begin position="10"/>
        <end position="341"/>
    </location>
</feature>